<reference evidence="1 2" key="1">
    <citation type="journal article" date="2019" name="Commun. Biol.">
        <title>The bagworm genome reveals a unique fibroin gene that provides high tensile strength.</title>
        <authorList>
            <person name="Kono N."/>
            <person name="Nakamura H."/>
            <person name="Ohtoshi R."/>
            <person name="Tomita M."/>
            <person name="Numata K."/>
            <person name="Arakawa K."/>
        </authorList>
    </citation>
    <scope>NUCLEOTIDE SEQUENCE [LARGE SCALE GENOMIC DNA]</scope>
</reference>
<name>A0A4C1ZEH1_EUMVA</name>
<organism evidence="1 2">
    <name type="scientific">Eumeta variegata</name>
    <name type="common">Bagworm moth</name>
    <name type="synonym">Eumeta japonica</name>
    <dbReference type="NCBI Taxonomy" id="151549"/>
    <lineage>
        <taxon>Eukaryota</taxon>
        <taxon>Metazoa</taxon>
        <taxon>Ecdysozoa</taxon>
        <taxon>Arthropoda</taxon>
        <taxon>Hexapoda</taxon>
        <taxon>Insecta</taxon>
        <taxon>Pterygota</taxon>
        <taxon>Neoptera</taxon>
        <taxon>Endopterygota</taxon>
        <taxon>Lepidoptera</taxon>
        <taxon>Glossata</taxon>
        <taxon>Ditrysia</taxon>
        <taxon>Tineoidea</taxon>
        <taxon>Psychidae</taxon>
        <taxon>Oiketicinae</taxon>
        <taxon>Eumeta</taxon>
    </lineage>
</organism>
<protein>
    <recommendedName>
        <fullName evidence="3">Reverse transcriptase domain-containing protein</fullName>
    </recommendedName>
</protein>
<evidence type="ECO:0000313" key="2">
    <source>
        <dbReference type="Proteomes" id="UP000299102"/>
    </source>
</evidence>
<evidence type="ECO:0008006" key="3">
    <source>
        <dbReference type="Google" id="ProtNLM"/>
    </source>
</evidence>
<proteinExistence type="predicted"/>
<sequence>MQPHTPYAVAHLYTSMPDRRLKWDNYGLNINGVRRNYLRFADDLIMISEDSKRLQKMLEQRVYQRDEIRLSMNTVQKAFLRKQNQKAQHVAAYLMSGGDAAREVNGRTESLLMAPAAVVDMADAGSGLRPPTERPRPRLTPFRPLRHPYALSLPVTAPPSRRRNCFMGSLIVNGPPSVSL</sequence>
<evidence type="ECO:0000313" key="1">
    <source>
        <dbReference type="EMBL" id="GBP87201.1"/>
    </source>
</evidence>
<keyword evidence="2" id="KW-1185">Reference proteome</keyword>
<dbReference type="EMBL" id="BGZK01001843">
    <property type="protein sequence ID" value="GBP87201.1"/>
    <property type="molecule type" value="Genomic_DNA"/>
</dbReference>
<gene>
    <name evidence="1" type="ORF">EVAR_64651_1</name>
</gene>
<comment type="caution">
    <text evidence="1">The sequence shown here is derived from an EMBL/GenBank/DDBJ whole genome shotgun (WGS) entry which is preliminary data.</text>
</comment>
<dbReference type="Proteomes" id="UP000299102">
    <property type="component" value="Unassembled WGS sequence"/>
</dbReference>
<dbReference type="AlphaFoldDB" id="A0A4C1ZEH1"/>
<accession>A0A4C1ZEH1</accession>
<dbReference type="OrthoDB" id="410104at2759"/>